<keyword evidence="8" id="KW-0862">Zinc</keyword>
<evidence type="ECO:0000256" key="6">
    <source>
        <dbReference type="ARBA" id="ARBA00022771"/>
    </source>
</evidence>
<proteinExistence type="inferred from homology"/>
<dbReference type="Pfam" id="PF13639">
    <property type="entry name" value="zf-RING_2"/>
    <property type="match status" value="1"/>
</dbReference>
<evidence type="ECO:0000313" key="16">
    <source>
        <dbReference type="EMBL" id="THU56766.1"/>
    </source>
</evidence>
<dbReference type="GO" id="GO:0016567">
    <property type="term" value="P:protein ubiquitination"/>
    <property type="evidence" value="ECO:0007669"/>
    <property type="project" value="TreeGrafter"/>
</dbReference>
<comment type="pathway">
    <text evidence="2">Protein modification; protein ubiquitination.</text>
</comment>
<comment type="caution">
    <text evidence="16">The sequence shown here is derived from an EMBL/GenBank/DDBJ whole genome shotgun (WGS) entry which is preliminary data.</text>
</comment>
<accession>A0A4V4H5N5</accession>
<dbReference type="InterPro" id="IPR001841">
    <property type="entry name" value="Znf_RING"/>
</dbReference>
<evidence type="ECO:0000256" key="7">
    <source>
        <dbReference type="ARBA" id="ARBA00022786"/>
    </source>
</evidence>
<keyword evidence="6 12" id="KW-0863">Zinc-finger</keyword>
<organism evidence="16 17">
    <name type="scientific">Musa balbisiana</name>
    <name type="common">Banana</name>
    <dbReference type="NCBI Taxonomy" id="52838"/>
    <lineage>
        <taxon>Eukaryota</taxon>
        <taxon>Viridiplantae</taxon>
        <taxon>Streptophyta</taxon>
        <taxon>Embryophyta</taxon>
        <taxon>Tracheophyta</taxon>
        <taxon>Spermatophyta</taxon>
        <taxon>Magnoliopsida</taxon>
        <taxon>Liliopsida</taxon>
        <taxon>Zingiberales</taxon>
        <taxon>Musaceae</taxon>
        <taxon>Musa</taxon>
    </lineage>
</organism>
<keyword evidence="10 14" id="KW-0472">Membrane</keyword>
<dbReference type="InterPro" id="IPR013083">
    <property type="entry name" value="Znf_RING/FYVE/PHD"/>
</dbReference>
<dbReference type="GO" id="GO:0016740">
    <property type="term" value="F:transferase activity"/>
    <property type="evidence" value="ECO:0007669"/>
    <property type="project" value="UniProtKB-KW"/>
</dbReference>
<feature type="region of interest" description="Disordered" evidence="13">
    <location>
        <begin position="207"/>
        <end position="229"/>
    </location>
</feature>
<feature type="transmembrane region" description="Helical" evidence="14">
    <location>
        <begin position="56"/>
        <end position="77"/>
    </location>
</feature>
<feature type="region of interest" description="Disordered" evidence="13">
    <location>
        <begin position="1"/>
        <end position="50"/>
    </location>
</feature>
<evidence type="ECO:0000256" key="1">
    <source>
        <dbReference type="ARBA" id="ARBA00004167"/>
    </source>
</evidence>
<evidence type="ECO:0000256" key="9">
    <source>
        <dbReference type="ARBA" id="ARBA00022989"/>
    </source>
</evidence>
<dbReference type="STRING" id="52838.A0A4V4H5N5"/>
<dbReference type="PROSITE" id="PS50089">
    <property type="entry name" value="ZF_RING_2"/>
    <property type="match status" value="1"/>
</dbReference>
<dbReference type="FunFam" id="3.30.40.10:FF:000366">
    <property type="entry name" value="E3 ubiquitin-protein ligase ATL4"/>
    <property type="match status" value="1"/>
</dbReference>
<feature type="region of interest" description="Disordered" evidence="13">
    <location>
        <begin position="87"/>
        <end position="106"/>
    </location>
</feature>
<evidence type="ECO:0000256" key="3">
    <source>
        <dbReference type="ARBA" id="ARBA00022679"/>
    </source>
</evidence>
<keyword evidence="5" id="KW-0479">Metal-binding</keyword>
<dbReference type="SUPFAM" id="SSF57850">
    <property type="entry name" value="RING/U-box"/>
    <property type="match status" value="1"/>
</dbReference>
<evidence type="ECO:0000256" key="14">
    <source>
        <dbReference type="SAM" id="Phobius"/>
    </source>
</evidence>
<dbReference type="GO" id="GO:0016020">
    <property type="term" value="C:membrane"/>
    <property type="evidence" value="ECO:0007669"/>
    <property type="project" value="UniProtKB-SubCell"/>
</dbReference>
<comment type="subcellular location">
    <subcellularLocation>
        <location evidence="1">Membrane</location>
        <topology evidence="1">Single-pass membrane protein</topology>
    </subcellularLocation>
</comment>
<evidence type="ECO:0000256" key="12">
    <source>
        <dbReference type="PROSITE-ProRule" id="PRU00175"/>
    </source>
</evidence>
<dbReference type="EMBL" id="PYDT01000007">
    <property type="protein sequence ID" value="THU56766.1"/>
    <property type="molecule type" value="Genomic_DNA"/>
</dbReference>
<evidence type="ECO:0000256" key="10">
    <source>
        <dbReference type="ARBA" id="ARBA00023136"/>
    </source>
</evidence>
<keyword evidence="7" id="KW-0833">Ubl conjugation pathway</keyword>
<dbReference type="Gene3D" id="3.30.40.10">
    <property type="entry name" value="Zinc/RING finger domain, C3HC4 (zinc finger)"/>
    <property type="match status" value="1"/>
</dbReference>
<keyword evidence="9 14" id="KW-1133">Transmembrane helix</keyword>
<protein>
    <recommendedName>
        <fullName evidence="15">RING-type domain-containing protein</fullName>
    </recommendedName>
</protein>
<evidence type="ECO:0000256" key="5">
    <source>
        <dbReference type="ARBA" id="ARBA00022723"/>
    </source>
</evidence>
<evidence type="ECO:0000256" key="2">
    <source>
        <dbReference type="ARBA" id="ARBA00004906"/>
    </source>
</evidence>
<sequence length="382" mass="40357">MASPPPPLRPTPPPSPSLRPLRHLPPTAELPRGSTTTTSSSSSSSSSSSVSLSPSLLIISAIIAFVFVASASIHLLLRFLSSRRRSSSVSAAPPAPPLLQLRRPDSSFSSSSAAATAAASNSGLSDQDKKALIDALPLFSLASSLAAVPKSSLDCAVCLYPFRPHDELRLLPACRHAFHSRCVDPWLRSTPSCPLCRASIALRPAPLPSPPTAAPPTVASHGDPSRSGSFRVEIGSVSRRSTPPEGEPVVNALPHLRTYSLGSSFEYVIDEEVESVVARIRRTTEKEEKRDAVAEPAAVIVAGPAPSVAEVAGGGGRGWLREYVDRLASSASSSFSSFRFSGRWSHDGGAGAARYSYDLEGSARREAEEGGYYGFYRWLIGA</sequence>
<dbReference type="PANTHER" id="PTHR45768:SF16">
    <property type="entry name" value="E3 UBIQUITIN-PROTEIN LIGASE ATL4"/>
    <property type="match status" value="1"/>
</dbReference>
<comment type="similarity">
    <text evidence="11">Belongs to the RING-type zinc finger family. ATL subfamily.</text>
</comment>
<dbReference type="Proteomes" id="UP000317650">
    <property type="component" value="Chromosome 11"/>
</dbReference>
<dbReference type="AlphaFoldDB" id="A0A4V4H5N5"/>
<feature type="domain" description="RING-type" evidence="15">
    <location>
        <begin position="155"/>
        <end position="197"/>
    </location>
</feature>
<feature type="compositionally biased region" description="Low complexity" evidence="13">
    <location>
        <begin position="34"/>
        <end position="50"/>
    </location>
</feature>
<keyword evidence="3" id="KW-0808">Transferase</keyword>
<dbReference type="PANTHER" id="PTHR45768">
    <property type="entry name" value="E3 UBIQUITIN-PROTEIN LIGASE RNF13-LIKE"/>
    <property type="match status" value="1"/>
</dbReference>
<evidence type="ECO:0000313" key="17">
    <source>
        <dbReference type="Proteomes" id="UP000317650"/>
    </source>
</evidence>
<evidence type="ECO:0000256" key="13">
    <source>
        <dbReference type="SAM" id="MobiDB-lite"/>
    </source>
</evidence>
<feature type="compositionally biased region" description="Pro residues" evidence="13">
    <location>
        <begin position="1"/>
        <end position="17"/>
    </location>
</feature>
<gene>
    <name evidence="16" type="ORF">C4D60_Mb11t20670</name>
</gene>
<evidence type="ECO:0000256" key="11">
    <source>
        <dbReference type="ARBA" id="ARBA00024209"/>
    </source>
</evidence>
<dbReference type="SMART" id="SM00184">
    <property type="entry name" value="RING"/>
    <property type="match status" value="1"/>
</dbReference>
<keyword evidence="17" id="KW-1185">Reference proteome</keyword>
<dbReference type="CDD" id="cd16461">
    <property type="entry name" value="RING-H2_EL5-like"/>
    <property type="match status" value="1"/>
</dbReference>
<keyword evidence="4 14" id="KW-0812">Transmembrane</keyword>
<reference evidence="16 17" key="1">
    <citation type="journal article" date="2019" name="Nat. Plants">
        <title>Genome sequencing of Musa balbisiana reveals subgenome evolution and function divergence in polyploid bananas.</title>
        <authorList>
            <person name="Yao X."/>
        </authorList>
    </citation>
    <scope>NUCLEOTIDE SEQUENCE [LARGE SCALE GENOMIC DNA]</scope>
    <source>
        <strain evidence="17">cv. DH-PKW</strain>
        <tissue evidence="16">Leaves</tissue>
    </source>
</reference>
<evidence type="ECO:0000259" key="15">
    <source>
        <dbReference type="PROSITE" id="PS50089"/>
    </source>
</evidence>
<evidence type="ECO:0000256" key="4">
    <source>
        <dbReference type="ARBA" id="ARBA00022692"/>
    </source>
</evidence>
<evidence type="ECO:0000256" key="8">
    <source>
        <dbReference type="ARBA" id="ARBA00022833"/>
    </source>
</evidence>
<name>A0A4V4H5N5_MUSBA</name>
<dbReference type="GO" id="GO:0008270">
    <property type="term" value="F:zinc ion binding"/>
    <property type="evidence" value="ECO:0007669"/>
    <property type="project" value="UniProtKB-KW"/>
</dbReference>